<comment type="catalytic activity">
    <reaction evidence="6">
        <text>feruloyl-polysaccharide + H2O = ferulate + polysaccharide.</text>
        <dbReference type="EC" id="3.1.1.73"/>
    </reaction>
</comment>
<dbReference type="EMBL" id="ML736197">
    <property type="protein sequence ID" value="KAE8379173.1"/>
    <property type="molecule type" value="Genomic_DNA"/>
</dbReference>
<evidence type="ECO:0000256" key="4">
    <source>
        <dbReference type="ARBA" id="ARBA00022729"/>
    </source>
</evidence>
<dbReference type="CDD" id="cd00519">
    <property type="entry name" value="Lipase_3"/>
    <property type="match status" value="1"/>
</dbReference>
<dbReference type="InterPro" id="IPR051299">
    <property type="entry name" value="AB_hydrolase_lip/est"/>
</dbReference>
<feature type="domain" description="Fungal lipase-type" evidence="9">
    <location>
        <begin position="35"/>
        <end position="184"/>
    </location>
</feature>
<dbReference type="Proteomes" id="UP000326198">
    <property type="component" value="Unassembled WGS sequence"/>
</dbReference>
<dbReference type="GO" id="GO:0006629">
    <property type="term" value="P:lipid metabolic process"/>
    <property type="evidence" value="ECO:0007669"/>
    <property type="project" value="InterPro"/>
</dbReference>
<keyword evidence="11" id="KW-1185">Reference proteome</keyword>
<keyword evidence="2" id="KW-0719">Serine esterase</keyword>
<accession>A0A5N7BBM9</accession>
<sequence length="262" mass="28604">MAEGRKSISYCGRGRIHPGGTTGYLALDKTNKYIVLSFRGTVSVENRNTDLDFQHVDASSVCKGCQAHHGFWEASKAAMGVLLPKVEEALHENPDYRIVLTGHSLGGALATLGAVTLRNAGHTVDLVSHLVTRKGKRTTTNKDQYSFGAPSVGNKAFADYITQSTAGKNYRITHTSDEVPKVLFRSSRRAPLDRIVPEYSQSSPEYWITSPNGVSATKSDIRVIEGVNNEAGNLGTPGITMDPHGWYMGDMSVCAQTWKDWE</sequence>
<keyword evidence="3" id="KW-0858">Xylan degradation</keyword>
<evidence type="ECO:0000259" key="9">
    <source>
        <dbReference type="Pfam" id="PF01764"/>
    </source>
</evidence>
<dbReference type="EC" id="3.1.1.73" evidence="1"/>
<dbReference type="OrthoDB" id="426718at2759"/>
<keyword evidence="4" id="KW-0732">Signal</keyword>
<dbReference type="AlphaFoldDB" id="A0A5N7BBM9"/>
<protein>
    <recommendedName>
        <fullName evidence="1">feruloyl esterase</fullName>
        <ecNumber evidence="1">3.1.1.73</ecNumber>
    </recommendedName>
    <alternativeName>
        <fullName evidence="8">Ferulic acid esterase A</fullName>
    </alternativeName>
</protein>
<keyword evidence="3" id="KW-0119">Carbohydrate metabolism</keyword>
<dbReference type="GO" id="GO:0045493">
    <property type="term" value="P:xylan catabolic process"/>
    <property type="evidence" value="ECO:0007669"/>
    <property type="project" value="UniProtKB-KW"/>
</dbReference>
<dbReference type="PANTHER" id="PTHR46640">
    <property type="entry name" value="TRIACYLGLYCEROL LIPASE, PUTATIVE (AFU_ORTHOLOGUE AFUA_6G06510)-RELATED"/>
    <property type="match status" value="1"/>
</dbReference>
<comment type="similarity">
    <text evidence="7">Belongs to the AB hydrolase superfamily. FaeA family.</text>
</comment>
<proteinExistence type="inferred from homology"/>
<keyword evidence="3" id="KW-0624">Polysaccharide degradation</keyword>
<evidence type="ECO:0000256" key="7">
    <source>
        <dbReference type="ARBA" id="ARBA00037991"/>
    </source>
</evidence>
<dbReference type="Gene3D" id="3.40.50.1820">
    <property type="entry name" value="alpha/beta hydrolase"/>
    <property type="match status" value="1"/>
</dbReference>
<evidence type="ECO:0000313" key="10">
    <source>
        <dbReference type="EMBL" id="KAE8379173.1"/>
    </source>
</evidence>
<evidence type="ECO:0000256" key="8">
    <source>
        <dbReference type="ARBA" id="ARBA00041313"/>
    </source>
</evidence>
<gene>
    <name evidence="10" type="ORF">BDV26DRAFT_259913</name>
</gene>
<dbReference type="GO" id="GO:0030600">
    <property type="term" value="F:feruloyl esterase activity"/>
    <property type="evidence" value="ECO:0007669"/>
    <property type="project" value="UniProtKB-EC"/>
</dbReference>
<reference evidence="10 11" key="1">
    <citation type="submission" date="2019-04" db="EMBL/GenBank/DDBJ databases">
        <title>Friends and foes A comparative genomics studyof 23 Aspergillus species from section Flavi.</title>
        <authorList>
            <consortium name="DOE Joint Genome Institute"/>
            <person name="Kjaerbolling I."/>
            <person name="Vesth T."/>
            <person name="Frisvad J.C."/>
            <person name="Nybo J.L."/>
            <person name="Theobald S."/>
            <person name="Kildgaard S."/>
            <person name="Isbrandt T."/>
            <person name="Kuo A."/>
            <person name="Sato A."/>
            <person name="Lyhne E.K."/>
            <person name="Kogle M.E."/>
            <person name="Wiebenga A."/>
            <person name="Kun R.S."/>
            <person name="Lubbers R.J."/>
            <person name="Makela M.R."/>
            <person name="Barry K."/>
            <person name="Chovatia M."/>
            <person name="Clum A."/>
            <person name="Daum C."/>
            <person name="Haridas S."/>
            <person name="He G."/>
            <person name="LaButti K."/>
            <person name="Lipzen A."/>
            <person name="Mondo S."/>
            <person name="Riley R."/>
            <person name="Salamov A."/>
            <person name="Simmons B.A."/>
            <person name="Magnuson J.K."/>
            <person name="Henrissat B."/>
            <person name="Mortensen U.H."/>
            <person name="Larsen T.O."/>
            <person name="Devries R.P."/>
            <person name="Grigoriev I.V."/>
            <person name="Machida M."/>
            <person name="Baker S.E."/>
            <person name="Andersen M.R."/>
        </authorList>
    </citation>
    <scope>NUCLEOTIDE SEQUENCE [LARGE SCALE GENOMIC DNA]</scope>
    <source>
        <strain evidence="10 11">IBT 29228</strain>
    </source>
</reference>
<evidence type="ECO:0000256" key="5">
    <source>
        <dbReference type="ARBA" id="ARBA00022801"/>
    </source>
</evidence>
<organism evidence="10 11">
    <name type="scientific">Aspergillus bertholletiae</name>
    <dbReference type="NCBI Taxonomy" id="1226010"/>
    <lineage>
        <taxon>Eukaryota</taxon>
        <taxon>Fungi</taxon>
        <taxon>Dikarya</taxon>
        <taxon>Ascomycota</taxon>
        <taxon>Pezizomycotina</taxon>
        <taxon>Eurotiomycetes</taxon>
        <taxon>Eurotiomycetidae</taxon>
        <taxon>Eurotiales</taxon>
        <taxon>Aspergillaceae</taxon>
        <taxon>Aspergillus</taxon>
        <taxon>Aspergillus subgen. Circumdati</taxon>
    </lineage>
</organism>
<evidence type="ECO:0000256" key="6">
    <source>
        <dbReference type="ARBA" id="ARBA00034075"/>
    </source>
</evidence>
<dbReference type="InterPro" id="IPR002921">
    <property type="entry name" value="Fungal_lipase-type"/>
</dbReference>
<dbReference type="InterPro" id="IPR029058">
    <property type="entry name" value="AB_hydrolase_fold"/>
</dbReference>
<evidence type="ECO:0000256" key="1">
    <source>
        <dbReference type="ARBA" id="ARBA00013091"/>
    </source>
</evidence>
<evidence type="ECO:0000313" key="11">
    <source>
        <dbReference type="Proteomes" id="UP000326198"/>
    </source>
</evidence>
<dbReference type="SUPFAM" id="SSF53474">
    <property type="entry name" value="alpha/beta-Hydrolases"/>
    <property type="match status" value="1"/>
</dbReference>
<keyword evidence="5 10" id="KW-0378">Hydrolase</keyword>
<name>A0A5N7BBM9_9EURO</name>
<dbReference type="PANTHER" id="PTHR46640:SF1">
    <property type="entry name" value="FUNGAL LIPASE-LIKE DOMAIN-CONTAINING PROTEIN-RELATED"/>
    <property type="match status" value="1"/>
</dbReference>
<evidence type="ECO:0000256" key="3">
    <source>
        <dbReference type="ARBA" id="ARBA00022651"/>
    </source>
</evidence>
<evidence type="ECO:0000256" key="2">
    <source>
        <dbReference type="ARBA" id="ARBA00022487"/>
    </source>
</evidence>
<dbReference type="Pfam" id="PF01764">
    <property type="entry name" value="Lipase_3"/>
    <property type="match status" value="1"/>
</dbReference>